<evidence type="ECO:0000313" key="2">
    <source>
        <dbReference type="Proteomes" id="UP000016843"/>
    </source>
</evidence>
<organism evidence="1 2">
    <name type="scientific">Rhodonellum psychrophilum GCM71 = DSM 17998</name>
    <dbReference type="NCBI Taxonomy" id="1123057"/>
    <lineage>
        <taxon>Bacteria</taxon>
        <taxon>Pseudomonadati</taxon>
        <taxon>Bacteroidota</taxon>
        <taxon>Cytophagia</taxon>
        <taxon>Cytophagales</taxon>
        <taxon>Cytophagaceae</taxon>
        <taxon>Rhodonellum</taxon>
    </lineage>
</organism>
<dbReference type="Proteomes" id="UP000016843">
    <property type="component" value="Unassembled WGS sequence"/>
</dbReference>
<evidence type="ECO:0000313" key="1">
    <source>
        <dbReference type="EMBL" id="ERM82918.1"/>
    </source>
</evidence>
<name>U5BYK7_9BACT</name>
<proteinExistence type="predicted"/>
<dbReference type="EMBL" id="AWXR01000020">
    <property type="protein sequence ID" value="ERM82918.1"/>
    <property type="molecule type" value="Genomic_DNA"/>
</dbReference>
<reference evidence="1 2" key="1">
    <citation type="journal article" date="2013" name="Genome Announc.">
        <title>Draft Genome Sequence of the Psychrophilic and Alkaliphilic Rhodonellum psychrophilum Strain GCM71T.</title>
        <authorList>
            <person name="Hauptmann A.L."/>
            <person name="Glaring M.A."/>
            <person name="Hallin P.F."/>
            <person name="Prieme A."/>
            <person name="Stougaard P."/>
        </authorList>
    </citation>
    <scope>NUCLEOTIDE SEQUENCE [LARGE SCALE GENOMIC DNA]</scope>
    <source>
        <strain evidence="1 2">GCM71</strain>
    </source>
</reference>
<protein>
    <submittedName>
        <fullName evidence="1">Uncharacterized protein</fullName>
    </submittedName>
</protein>
<keyword evidence="2" id="KW-1185">Reference proteome</keyword>
<accession>U5BYK7</accession>
<sequence>MDTPNNHQGMFLPERKNSFAEEPAFLEVYTPINMETTKKASIMPQSSIDIFIGFLFFQDENLCLFIDFFYFLF</sequence>
<gene>
    <name evidence="1" type="ORF">P872_05580</name>
</gene>
<dbReference type="AlphaFoldDB" id="U5BYK7"/>
<comment type="caution">
    <text evidence="1">The sequence shown here is derived from an EMBL/GenBank/DDBJ whole genome shotgun (WGS) entry which is preliminary data.</text>
</comment>